<dbReference type="EMBL" id="JACJVO010000012">
    <property type="protein sequence ID" value="MBB6731545.1"/>
    <property type="molecule type" value="Genomic_DNA"/>
</dbReference>
<dbReference type="SUPFAM" id="SSF51905">
    <property type="entry name" value="FAD/NAD(P)-binding domain"/>
    <property type="match status" value="1"/>
</dbReference>
<dbReference type="InterPro" id="IPR002938">
    <property type="entry name" value="FAD-bd"/>
</dbReference>
<keyword evidence="4 5" id="KW-0503">Monooxygenase</keyword>
<evidence type="ECO:0000259" key="6">
    <source>
        <dbReference type="Pfam" id="PF01494"/>
    </source>
</evidence>
<protein>
    <recommendedName>
        <fullName evidence="5">Flavin-dependent monooxygenase</fullName>
    </recommendedName>
    <alternativeName>
        <fullName evidence="5">TetX monooxygenase</fullName>
        <shortName evidence="5">TetX</shortName>
        <ecNumber evidence="5">1.14.13.-</ecNumber>
    </alternativeName>
</protein>
<dbReference type="GO" id="GO:0046677">
    <property type="term" value="P:response to antibiotic"/>
    <property type="evidence" value="ECO:0007669"/>
    <property type="project" value="InterPro"/>
</dbReference>
<dbReference type="EC" id="1.14.13.-" evidence="5"/>
<evidence type="ECO:0000256" key="5">
    <source>
        <dbReference type="HAMAP-Rule" id="MF_00845"/>
    </source>
</evidence>
<reference evidence="7 8" key="1">
    <citation type="submission" date="2020-08" db="EMBL/GenBank/DDBJ databases">
        <title>Cohnella phylogeny.</title>
        <authorList>
            <person name="Dunlap C."/>
        </authorList>
    </citation>
    <scope>NUCLEOTIDE SEQUENCE [LARGE SCALE GENOMIC DNA]</scope>
    <source>
        <strain evidence="7 8">CBP 2801</strain>
    </source>
</reference>
<dbReference type="PRINTS" id="PR00420">
    <property type="entry name" value="RNGMNOXGNASE"/>
</dbReference>
<comment type="catalytic activity">
    <reaction evidence="5">
        <text>a tetracycline + NADPH + O2 + H(+) = an 11a-hydroxytetracycline + NADP(+) + H2O</text>
        <dbReference type="Rhea" id="RHEA:61444"/>
        <dbReference type="ChEBI" id="CHEBI:15377"/>
        <dbReference type="ChEBI" id="CHEBI:15378"/>
        <dbReference type="ChEBI" id="CHEBI:15379"/>
        <dbReference type="ChEBI" id="CHEBI:57783"/>
        <dbReference type="ChEBI" id="CHEBI:58349"/>
        <dbReference type="ChEBI" id="CHEBI:144644"/>
        <dbReference type="ChEBI" id="CHEBI:144645"/>
    </reaction>
</comment>
<keyword evidence="5" id="KW-0547">Nucleotide-binding</keyword>
<accession>A0A7X0VVL7</accession>
<keyword evidence="5" id="KW-0521">NADP</keyword>
<keyword evidence="5" id="KW-0963">Cytoplasm</keyword>
<dbReference type="Proteomes" id="UP000564644">
    <property type="component" value="Unassembled WGS sequence"/>
</dbReference>
<dbReference type="GO" id="GO:0004497">
    <property type="term" value="F:monooxygenase activity"/>
    <property type="evidence" value="ECO:0007669"/>
    <property type="project" value="UniProtKB-UniRule"/>
</dbReference>
<feature type="binding site" evidence="5">
    <location>
        <position position="305"/>
    </location>
    <ligand>
        <name>FAD</name>
        <dbReference type="ChEBI" id="CHEBI:57692"/>
    </ligand>
</feature>
<dbReference type="Pfam" id="PF01494">
    <property type="entry name" value="FAD_binding_3"/>
    <property type="match status" value="1"/>
</dbReference>
<evidence type="ECO:0000313" key="8">
    <source>
        <dbReference type="Proteomes" id="UP000564644"/>
    </source>
</evidence>
<comment type="cofactor">
    <cofactor evidence="5">
        <name>FAD</name>
        <dbReference type="ChEBI" id="CHEBI:57692"/>
    </cofactor>
</comment>
<dbReference type="Gene3D" id="3.50.50.60">
    <property type="entry name" value="FAD/NAD(P)-binding domain"/>
    <property type="match status" value="1"/>
</dbReference>
<evidence type="ECO:0000256" key="1">
    <source>
        <dbReference type="ARBA" id="ARBA00022630"/>
    </source>
</evidence>
<dbReference type="PANTHER" id="PTHR46972:SF1">
    <property type="entry name" value="FAD DEPENDENT OXIDOREDUCTASE DOMAIN-CONTAINING PROTEIN"/>
    <property type="match status" value="1"/>
</dbReference>
<dbReference type="GO" id="GO:0005737">
    <property type="term" value="C:cytoplasm"/>
    <property type="evidence" value="ECO:0007669"/>
    <property type="project" value="UniProtKB-SubCell"/>
</dbReference>
<comment type="domain">
    <text evidence="5">Consists of an N-terminal FAD-binding domain with a Rossman fold and a C-terminal substrate-binding domain.</text>
</comment>
<comment type="function">
    <text evidence="5">An FAD-requiring monooxygenase active on some tetracycline antibiotic derivatives, which leads to their inactivation. Hydroxylates carbon 11a of tetracycline and some analogs.</text>
</comment>
<comment type="caution">
    <text evidence="7">The sequence shown here is derived from an EMBL/GenBank/DDBJ whole genome shotgun (WGS) entry which is preliminary data.</text>
</comment>
<comment type="subunit">
    <text evidence="5">Monomer.</text>
</comment>
<evidence type="ECO:0000313" key="7">
    <source>
        <dbReference type="EMBL" id="MBB6731545.1"/>
    </source>
</evidence>
<keyword evidence="2 5" id="KW-0274">FAD</keyword>
<feature type="binding site" evidence="5">
    <location>
        <position position="53"/>
    </location>
    <ligand>
        <name>FAD</name>
        <dbReference type="ChEBI" id="CHEBI:57692"/>
    </ligand>
</feature>
<keyword evidence="3 5" id="KW-0560">Oxidoreductase</keyword>
<feature type="domain" description="FAD-binding" evidence="6">
    <location>
        <begin position="11"/>
        <end position="354"/>
    </location>
</feature>
<evidence type="ECO:0000256" key="3">
    <source>
        <dbReference type="ARBA" id="ARBA00023002"/>
    </source>
</evidence>
<evidence type="ECO:0000256" key="4">
    <source>
        <dbReference type="ARBA" id="ARBA00023033"/>
    </source>
</evidence>
<gene>
    <name evidence="7" type="ORF">H7C18_11555</name>
</gene>
<dbReference type="RefSeq" id="WP_185129203.1">
    <property type="nucleotide sequence ID" value="NZ_JACJVO010000012.1"/>
</dbReference>
<dbReference type="PANTHER" id="PTHR46972">
    <property type="entry name" value="MONOOXYGENASE ASQM-RELATED"/>
    <property type="match status" value="1"/>
</dbReference>
<comment type="subcellular location">
    <subcellularLocation>
        <location evidence="5">Cytoplasm</location>
    </subcellularLocation>
</comment>
<sequence>MTGSSVMHKRIAIIGAGPGGLTLALILQRRGFRPVVYEQGLHDPNRERGGSLDIHEDSGQLALKEAGLYEKFREIVRYEGEDFRVADKTGKILLDEVAEPNEQGSRPEIDRGDLCDLLLGALDSGSIRYGRKLDRAVSLDNGMTELHFENGEVDTVHLLVGADGAFSRVRPLLSDVKAEYSGLTMIELNVLNAAENHPDLAAWNRRGKMFALGDRKGILGQLGGDGRLKVYASFEVERDWLDTCGIPFDQPEEAKRRLLELFGDWDDAIRNYIRYADGPILPRRIYRLPIGFRWNRRPDVTLIGDAAHVMSPFAGEGVNLAMQDAMNLALAIASHPNLAQAVEAYEEEMYRYSSEAAQESNDSQILCFSDDAAVKLAGLMNGFQERDGGQ</sequence>
<keyword evidence="8" id="KW-1185">Reference proteome</keyword>
<comment type="similarity">
    <text evidence="5">Belongs to the aromatic-ring hydroxylase family. TetX subfamily.</text>
</comment>
<organism evidence="7 8">
    <name type="scientific">Cohnella zeiphila</name>
    <dbReference type="NCBI Taxonomy" id="2761120"/>
    <lineage>
        <taxon>Bacteria</taxon>
        <taxon>Bacillati</taxon>
        <taxon>Bacillota</taxon>
        <taxon>Bacilli</taxon>
        <taxon>Bacillales</taxon>
        <taxon>Paenibacillaceae</taxon>
        <taxon>Cohnella</taxon>
    </lineage>
</organism>
<dbReference type="HAMAP" id="MF_00845">
    <property type="entry name" value="TetX_monooxygenase"/>
    <property type="match status" value="1"/>
</dbReference>
<proteinExistence type="inferred from homology"/>
<dbReference type="GO" id="GO:0071949">
    <property type="term" value="F:FAD binding"/>
    <property type="evidence" value="ECO:0007669"/>
    <property type="project" value="InterPro"/>
</dbReference>
<feature type="binding site" evidence="5">
    <location>
        <position position="111"/>
    </location>
    <ligand>
        <name>FAD</name>
        <dbReference type="ChEBI" id="CHEBI:57692"/>
    </ligand>
</feature>
<keyword evidence="1 5" id="KW-0285">Flavoprotein</keyword>
<dbReference type="InterPro" id="IPR036188">
    <property type="entry name" value="FAD/NAD-bd_sf"/>
</dbReference>
<dbReference type="InterPro" id="IPR043683">
    <property type="entry name" value="TetX_monooxygenase"/>
</dbReference>
<feature type="binding site" evidence="5">
    <location>
        <position position="46"/>
    </location>
    <ligand>
        <name>NADPH</name>
        <dbReference type="ChEBI" id="CHEBI:57783"/>
    </ligand>
</feature>
<dbReference type="AlphaFoldDB" id="A0A7X0VVL7"/>
<name>A0A7X0VVL7_9BACL</name>
<evidence type="ECO:0000256" key="2">
    <source>
        <dbReference type="ARBA" id="ARBA00022827"/>
    </source>
</evidence>